<proteinExistence type="predicted"/>
<reference evidence="2 3" key="1">
    <citation type="submission" date="2017-11" db="EMBL/GenBank/DDBJ databases">
        <title>Revised Sequence and Annotation of the Rhodobaca barguzinensis strain alga05 Genome.</title>
        <authorList>
            <person name="Kopejtka K."/>
            <person name="Tomasch J.M."/>
            <person name="Bunk B."/>
            <person name="Koblizek M."/>
        </authorList>
    </citation>
    <scope>NUCLEOTIDE SEQUENCE [LARGE SCALE GENOMIC DNA]</scope>
    <source>
        <strain evidence="3">alga05</strain>
    </source>
</reference>
<dbReference type="InterPro" id="IPR027417">
    <property type="entry name" value="P-loop_NTPase"/>
</dbReference>
<dbReference type="Pfam" id="PF13481">
    <property type="entry name" value="AAA_25"/>
    <property type="match status" value="1"/>
</dbReference>
<evidence type="ECO:0000313" key="3">
    <source>
        <dbReference type="Proteomes" id="UP000228948"/>
    </source>
</evidence>
<dbReference type="InterPro" id="IPR003593">
    <property type="entry name" value="AAA+_ATPase"/>
</dbReference>
<dbReference type="SMART" id="SM00382">
    <property type="entry name" value="AAA"/>
    <property type="match status" value="1"/>
</dbReference>
<gene>
    <name evidence="2" type="ORF">BG454_14870</name>
</gene>
<feature type="domain" description="AAA+ ATPase" evidence="1">
    <location>
        <begin position="44"/>
        <end position="259"/>
    </location>
</feature>
<dbReference type="KEGG" id="rbg:BG454_14870"/>
<protein>
    <submittedName>
        <fullName evidence="2">ATPase</fullName>
    </submittedName>
</protein>
<dbReference type="STRING" id="441209.GCA_001870665_02758"/>
<evidence type="ECO:0000259" key="1">
    <source>
        <dbReference type="SMART" id="SM00382"/>
    </source>
</evidence>
<dbReference type="SUPFAM" id="SSF52540">
    <property type="entry name" value="P-loop containing nucleoside triphosphate hydrolases"/>
    <property type="match status" value="1"/>
</dbReference>
<keyword evidence="3" id="KW-1185">Reference proteome</keyword>
<sequence length="368" mass="39991">MPPDDAYQEEFHVPKRQSVFFSASELEGQPIPARQWLVNGLIPSGTVTLLGGDGGTGKSLLALQLAASTALERAWLGLQTASGTAMYISAEDDRDELHRRIADICRAEGVTPADLDRLTLRSLAGEDALLAAQNGRTGALQASYLYRELDAKLQEDAPALIVLDTLADLFPGNENDRAQARQFVGMLRGLAIRHECAVVMLAHPSLSGLNSGSGTSGSTGWNNSVRSRLYLERVKDEGYETDPDARILRTMKANYGRIGGEISLKWRQGVFVPDAPVTGLDRMAANAKAERVFLNLLRAFTAQGRRVNHAGGPTYAPKLFSEHQDAEKCTKRVLRAAMEKLLADGKIKIEEDGPSYKRRTFLAVSDGG</sequence>
<dbReference type="AlphaFoldDB" id="A0A2K8KJB6"/>
<dbReference type="OrthoDB" id="1496333at2"/>
<dbReference type="Proteomes" id="UP000228948">
    <property type="component" value="Chromosome"/>
</dbReference>
<name>A0A2K8KJB6_9RHOB</name>
<organism evidence="2 3">
    <name type="scientific">Roseinatronobacter bogoriensis subsp. barguzinensis</name>
    <dbReference type="NCBI Taxonomy" id="441209"/>
    <lineage>
        <taxon>Bacteria</taxon>
        <taxon>Pseudomonadati</taxon>
        <taxon>Pseudomonadota</taxon>
        <taxon>Alphaproteobacteria</taxon>
        <taxon>Rhodobacterales</taxon>
        <taxon>Paracoccaceae</taxon>
        <taxon>Roseinatronobacter</taxon>
    </lineage>
</organism>
<accession>A0A2K8KJB6</accession>
<dbReference type="EMBL" id="CP024899">
    <property type="protein sequence ID" value="ATX67935.1"/>
    <property type="molecule type" value="Genomic_DNA"/>
</dbReference>
<dbReference type="Gene3D" id="3.40.50.300">
    <property type="entry name" value="P-loop containing nucleotide triphosphate hydrolases"/>
    <property type="match status" value="1"/>
</dbReference>
<evidence type="ECO:0000313" key="2">
    <source>
        <dbReference type="EMBL" id="ATX67935.1"/>
    </source>
</evidence>